<dbReference type="Proteomes" id="UP000005237">
    <property type="component" value="Unassembled WGS sequence"/>
</dbReference>
<reference evidence="6" key="2">
    <citation type="submission" date="2022-06" db="UniProtKB">
        <authorList>
            <consortium name="EnsemblMetazoa"/>
        </authorList>
    </citation>
    <scope>IDENTIFICATION</scope>
    <source>
        <strain evidence="6">DF5081</strain>
    </source>
</reference>
<dbReference type="InterPro" id="IPR000344">
    <property type="entry name" value="7TM_GPCR_serpentine_rcpt_Sra"/>
</dbReference>
<name>A0A8R1EVE1_CAEJA</name>
<dbReference type="AlphaFoldDB" id="A0A8R1EVE1"/>
<dbReference type="GO" id="GO:0007606">
    <property type="term" value="P:sensory perception of chemical stimulus"/>
    <property type="evidence" value="ECO:0007669"/>
    <property type="project" value="InterPro"/>
</dbReference>
<accession>A0A8R1EVE1</accession>
<evidence type="ECO:0008006" key="8">
    <source>
        <dbReference type="Google" id="ProtNLM"/>
    </source>
</evidence>
<dbReference type="GO" id="GO:0016020">
    <property type="term" value="C:membrane"/>
    <property type="evidence" value="ECO:0007669"/>
    <property type="project" value="UniProtKB-SubCell"/>
</dbReference>
<dbReference type="Pfam" id="PF02117">
    <property type="entry name" value="7TM_GPCR_Sra"/>
    <property type="match status" value="1"/>
</dbReference>
<evidence type="ECO:0000256" key="1">
    <source>
        <dbReference type="ARBA" id="ARBA00004141"/>
    </source>
</evidence>
<proteinExistence type="predicted"/>
<organism evidence="6 7">
    <name type="scientific">Caenorhabditis japonica</name>
    <dbReference type="NCBI Taxonomy" id="281687"/>
    <lineage>
        <taxon>Eukaryota</taxon>
        <taxon>Metazoa</taxon>
        <taxon>Ecdysozoa</taxon>
        <taxon>Nematoda</taxon>
        <taxon>Chromadorea</taxon>
        <taxon>Rhabditida</taxon>
        <taxon>Rhabditina</taxon>
        <taxon>Rhabditomorpha</taxon>
        <taxon>Rhabditoidea</taxon>
        <taxon>Rhabditidae</taxon>
        <taxon>Peloderinae</taxon>
        <taxon>Caenorhabditis</taxon>
    </lineage>
</organism>
<evidence type="ECO:0000313" key="7">
    <source>
        <dbReference type="Proteomes" id="UP000005237"/>
    </source>
</evidence>
<keyword evidence="4 5" id="KW-0472">Membrane</keyword>
<dbReference type="GO" id="GO:0004930">
    <property type="term" value="F:G protein-coupled receptor activity"/>
    <property type="evidence" value="ECO:0007669"/>
    <property type="project" value="InterPro"/>
</dbReference>
<sequence>MFNEYECFNYYIANILVRLLILFTNCALTIDRLITFLFPLIPCSSLRGILLFMLSLAASIVFSFFLVDEPSANVQPNCFVRINRDIDELTDQLLFYFWVCLTCLLLNIFAWCSSCYSLRNKKFILRDQYSKRESLNCAIVLSIILLFQMIAIGFYSISIVFILKFYEFFDHIVMANLILWFYVSFKKMHIE</sequence>
<comment type="subcellular location">
    <subcellularLocation>
        <location evidence="1">Membrane</location>
        <topology evidence="1">Multi-pass membrane protein</topology>
    </subcellularLocation>
</comment>
<reference evidence="7" key="1">
    <citation type="submission" date="2010-08" db="EMBL/GenBank/DDBJ databases">
        <authorList>
            <consortium name="Caenorhabditis japonica Sequencing Consortium"/>
            <person name="Wilson R.K."/>
        </authorList>
    </citation>
    <scope>NUCLEOTIDE SEQUENCE [LARGE SCALE GENOMIC DNA]</scope>
    <source>
        <strain evidence="7">DF5081</strain>
    </source>
</reference>
<feature type="transmembrane region" description="Helical" evidence="5">
    <location>
        <begin position="95"/>
        <end position="118"/>
    </location>
</feature>
<feature type="transmembrane region" description="Helical" evidence="5">
    <location>
        <begin position="139"/>
        <end position="162"/>
    </location>
</feature>
<feature type="transmembrane region" description="Helical" evidence="5">
    <location>
        <begin position="46"/>
        <end position="67"/>
    </location>
</feature>
<keyword evidence="7" id="KW-1185">Reference proteome</keyword>
<protein>
    <recommendedName>
        <fullName evidence="8">Serpentine receptor class gamma</fullName>
    </recommendedName>
</protein>
<evidence type="ECO:0000256" key="4">
    <source>
        <dbReference type="ARBA" id="ARBA00023136"/>
    </source>
</evidence>
<keyword evidence="3 5" id="KW-1133">Transmembrane helix</keyword>
<feature type="transmembrane region" description="Helical" evidence="5">
    <location>
        <begin position="12"/>
        <end position="34"/>
    </location>
</feature>
<keyword evidence="2 5" id="KW-0812">Transmembrane</keyword>
<evidence type="ECO:0000256" key="5">
    <source>
        <dbReference type="SAM" id="Phobius"/>
    </source>
</evidence>
<evidence type="ECO:0000256" key="3">
    <source>
        <dbReference type="ARBA" id="ARBA00022989"/>
    </source>
</evidence>
<dbReference type="EnsemblMetazoa" id="CJA42947b.1">
    <property type="protein sequence ID" value="CJA42947b.1"/>
    <property type="gene ID" value="WBGene00218795"/>
</dbReference>
<evidence type="ECO:0000313" key="6">
    <source>
        <dbReference type="EnsemblMetazoa" id="CJA42947b.1"/>
    </source>
</evidence>
<evidence type="ECO:0000256" key="2">
    <source>
        <dbReference type="ARBA" id="ARBA00022692"/>
    </source>
</evidence>
<feature type="transmembrane region" description="Helical" evidence="5">
    <location>
        <begin position="168"/>
        <end position="185"/>
    </location>
</feature>